<dbReference type="GO" id="GO:0004371">
    <property type="term" value="F:glycerone kinase activity"/>
    <property type="evidence" value="ECO:0007669"/>
    <property type="project" value="UniProtKB-UniRule"/>
</dbReference>
<reference evidence="3 4" key="1">
    <citation type="journal article" date="2015" name="Genome Announc.">
        <title>Expanding the biotechnology potential of lactobacilli through comparative genomics of 213 strains and associated genera.</title>
        <authorList>
            <person name="Sun Z."/>
            <person name="Harris H.M."/>
            <person name="McCann A."/>
            <person name="Guo C."/>
            <person name="Argimon S."/>
            <person name="Zhang W."/>
            <person name="Yang X."/>
            <person name="Jeffery I.B."/>
            <person name="Cooney J.C."/>
            <person name="Kagawa T.F."/>
            <person name="Liu W."/>
            <person name="Song Y."/>
            <person name="Salvetti E."/>
            <person name="Wrobel A."/>
            <person name="Rasinkangas P."/>
            <person name="Parkhill J."/>
            <person name="Rea M.C."/>
            <person name="O'Sullivan O."/>
            <person name="Ritari J."/>
            <person name="Douillard F.P."/>
            <person name="Paul Ross R."/>
            <person name="Yang R."/>
            <person name="Briner A.E."/>
            <person name="Felis G.E."/>
            <person name="de Vos W.M."/>
            <person name="Barrangou R."/>
            <person name="Klaenhammer T.R."/>
            <person name="Caufield P.W."/>
            <person name="Cui Y."/>
            <person name="Zhang H."/>
            <person name="O'Toole P.W."/>
        </authorList>
    </citation>
    <scope>NUCLEOTIDE SEQUENCE [LARGE SCALE GENOMIC DNA]</scope>
    <source>
        <strain evidence="3 4">DSM 22698</strain>
    </source>
</reference>
<gene>
    <name evidence="3" type="ORF">FD19_GL001133</name>
</gene>
<comment type="caution">
    <text evidence="3">The sequence shown here is derived from an EMBL/GenBank/DDBJ whole genome shotgun (WGS) entry which is preliminary data.</text>
</comment>
<sequence>MQILNDPSNALTEMRDGITWAHPQLMAVPATHGFIDRAFVDTTVPVFAGGGSGHDPAHWGYVGTGMLTGAIMGDFFMPPTAKEIIKVVHAATKQHRAFFIVKNFVQDVTQFTAARDELRQAGWHVGMAIVRDDVSVAGTDFQQRRRGVAGTVLVHKIIGAAAAQGMSVDKLQRLADQLLPEIKTIGFSSSGAVIPGHSNPSFKLPENTISYGVGIHGEPGYHEEPFQSSEMLAHELVNKLQINFHWRADDHFAVLVDSLGGTTAMETLVFANDVRQLLSLAGVHVDFAKVGTFLSSNGMHGLSLSLLHLVDPSWLQLLQAPVQTPSWPQA</sequence>
<dbReference type="PANTHER" id="PTHR28629:SF4">
    <property type="entry name" value="TRIOKINASE_FMN CYCLASE"/>
    <property type="match status" value="1"/>
</dbReference>
<dbReference type="Gene3D" id="3.40.50.10440">
    <property type="entry name" value="Dihydroxyacetone kinase, domain 1"/>
    <property type="match status" value="1"/>
</dbReference>
<dbReference type="PANTHER" id="PTHR28629">
    <property type="entry name" value="TRIOKINASE/FMN CYCLASE"/>
    <property type="match status" value="1"/>
</dbReference>
<dbReference type="SUPFAM" id="SSF82549">
    <property type="entry name" value="DAK1/DegV-like"/>
    <property type="match status" value="1"/>
</dbReference>
<evidence type="ECO:0000256" key="1">
    <source>
        <dbReference type="NCBIfam" id="TIGR02362"/>
    </source>
</evidence>
<dbReference type="GO" id="GO:0019563">
    <property type="term" value="P:glycerol catabolic process"/>
    <property type="evidence" value="ECO:0007669"/>
    <property type="project" value="TreeGrafter"/>
</dbReference>
<dbReference type="InterPro" id="IPR004006">
    <property type="entry name" value="DhaK_dom"/>
</dbReference>
<dbReference type="AlphaFoldDB" id="A0A0R2C968"/>
<name>A0A0R2C968_9LACO</name>
<evidence type="ECO:0000313" key="3">
    <source>
        <dbReference type="EMBL" id="KRM87618.1"/>
    </source>
</evidence>
<dbReference type="NCBIfam" id="TIGR02362">
    <property type="entry name" value="dhaK1b"/>
    <property type="match status" value="1"/>
</dbReference>
<evidence type="ECO:0000313" key="4">
    <source>
        <dbReference type="Proteomes" id="UP000051789"/>
    </source>
</evidence>
<dbReference type="Gene3D" id="3.30.1180.20">
    <property type="entry name" value="Dihydroxyacetone kinase, domain 2"/>
    <property type="match status" value="1"/>
</dbReference>
<proteinExistence type="predicted"/>
<dbReference type="PATRIC" id="fig|1423810.4.peg.1163"/>
<dbReference type="Proteomes" id="UP000051789">
    <property type="component" value="Unassembled WGS sequence"/>
</dbReference>
<dbReference type="InterPro" id="IPR050861">
    <property type="entry name" value="Dihydroxyacetone_Kinase"/>
</dbReference>
<dbReference type="FunFam" id="3.40.50.10440:FF:000001">
    <property type="entry name" value="Dihydroxyacetone kinase, DhaK subunit"/>
    <property type="match status" value="1"/>
</dbReference>
<accession>A0A0R2C968</accession>
<feature type="domain" description="DhaK" evidence="2">
    <location>
        <begin position="6"/>
        <end position="327"/>
    </location>
</feature>
<dbReference type="InterPro" id="IPR012735">
    <property type="entry name" value="DhaK_1b"/>
</dbReference>
<protein>
    <recommendedName>
        <fullName evidence="1">DhaKLM operon coactivator DhaQ</fullName>
    </recommendedName>
</protein>
<organism evidence="3 4">
    <name type="scientific">Lacticaseibacillus thailandensis DSM 22698 = JCM 13996</name>
    <dbReference type="NCBI Taxonomy" id="1423810"/>
    <lineage>
        <taxon>Bacteria</taxon>
        <taxon>Bacillati</taxon>
        <taxon>Bacillota</taxon>
        <taxon>Bacilli</taxon>
        <taxon>Lactobacillales</taxon>
        <taxon>Lactobacillaceae</taxon>
        <taxon>Lacticaseibacillus</taxon>
    </lineage>
</organism>
<dbReference type="EMBL" id="AYZK01000002">
    <property type="protein sequence ID" value="KRM87618.1"/>
    <property type="molecule type" value="Genomic_DNA"/>
</dbReference>
<dbReference type="RefSeq" id="WP_056969267.1">
    <property type="nucleotide sequence ID" value="NZ_AYZK01000002.1"/>
</dbReference>
<dbReference type="PROSITE" id="PS51481">
    <property type="entry name" value="DHAK"/>
    <property type="match status" value="1"/>
</dbReference>
<keyword evidence="4" id="KW-1185">Reference proteome</keyword>
<evidence type="ECO:0000259" key="2">
    <source>
        <dbReference type="PROSITE" id="PS51481"/>
    </source>
</evidence>
<dbReference type="Pfam" id="PF02733">
    <property type="entry name" value="Dak1"/>
    <property type="match status" value="1"/>
</dbReference>
<dbReference type="STRING" id="1423810.FD19_GL001133"/>
<dbReference type="GO" id="GO:0005829">
    <property type="term" value="C:cytosol"/>
    <property type="evidence" value="ECO:0007669"/>
    <property type="project" value="TreeGrafter"/>
</dbReference>